<dbReference type="Proteomes" id="UP000234681">
    <property type="component" value="Chromosome 10"/>
</dbReference>
<reference evidence="1 2" key="1">
    <citation type="submission" date="2005-07" db="EMBL/GenBank/DDBJ databases">
        <authorList>
            <person name="Mural R.J."/>
            <person name="Li P.W."/>
            <person name="Adams M.D."/>
            <person name="Amanatides P.G."/>
            <person name="Baden-Tillson H."/>
            <person name="Barnstead M."/>
            <person name="Chin S.H."/>
            <person name="Dew I."/>
            <person name="Evans C.A."/>
            <person name="Ferriera S."/>
            <person name="Flanigan M."/>
            <person name="Fosler C."/>
            <person name="Glodek A."/>
            <person name="Gu Z."/>
            <person name="Holt R.A."/>
            <person name="Jennings D."/>
            <person name="Kraft C.L."/>
            <person name="Lu F."/>
            <person name="Nguyen T."/>
            <person name="Nusskern D.R."/>
            <person name="Pfannkoch C.M."/>
            <person name="Sitter C."/>
            <person name="Sutton G.G."/>
            <person name="Venter J.C."/>
            <person name="Wang Z."/>
            <person name="Woodage T."/>
            <person name="Zheng X.H."/>
            <person name="Zhong F."/>
        </authorList>
    </citation>
    <scope>NUCLEOTIDE SEQUENCE [LARGE SCALE GENOMIC DNA]</scope>
    <source>
        <strain>BN</strain>
        <strain evidence="2">Sprague-Dawley</strain>
    </source>
</reference>
<sequence>MKAEELNCGHRHNSGLLFQFLQEALRFESAWQGGSFTKGARGFEIWGLFSREAWGCAHSPLPHTWVTVDLEWSQYFSLYQRNQTLCRTCFELRKNGGWNSVQQAPRAPPE</sequence>
<organism evidence="1 2">
    <name type="scientific">Rattus norvegicus</name>
    <name type="common">Rat</name>
    <dbReference type="NCBI Taxonomy" id="10116"/>
    <lineage>
        <taxon>Eukaryota</taxon>
        <taxon>Metazoa</taxon>
        <taxon>Chordata</taxon>
        <taxon>Craniata</taxon>
        <taxon>Vertebrata</taxon>
        <taxon>Euteleostomi</taxon>
        <taxon>Mammalia</taxon>
        <taxon>Eutheria</taxon>
        <taxon>Euarchontoglires</taxon>
        <taxon>Glires</taxon>
        <taxon>Rodentia</taxon>
        <taxon>Myomorpha</taxon>
        <taxon>Muroidea</taxon>
        <taxon>Muridae</taxon>
        <taxon>Murinae</taxon>
        <taxon>Rattus</taxon>
    </lineage>
</organism>
<dbReference type="EMBL" id="CH473948">
    <property type="protein sequence ID" value="EDM04784.1"/>
    <property type="molecule type" value="Genomic_DNA"/>
</dbReference>
<gene>
    <name evidence="1" type="ORF">rCG_34957</name>
</gene>
<evidence type="ECO:0000313" key="1">
    <source>
        <dbReference type="EMBL" id="EDM04784.1"/>
    </source>
</evidence>
<evidence type="ECO:0000313" key="2">
    <source>
        <dbReference type="Proteomes" id="UP000234681"/>
    </source>
</evidence>
<dbReference type="AlphaFoldDB" id="A6HFH9"/>
<accession>A6HFH9</accession>
<proteinExistence type="predicted"/>
<name>A6HFH9_RAT</name>
<protein>
    <submittedName>
        <fullName evidence="1">RCG34957</fullName>
    </submittedName>
</protein>